<evidence type="ECO:0008006" key="3">
    <source>
        <dbReference type="Google" id="ProtNLM"/>
    </source>
</evidence>
<name>A0ABQ0WG10_9GAMM</name>
<comment type="caution">
    <text evidence="1">The sequence shown here is derived from an EMBL/GenBank/DDBJ whole genome shotgun (WGS) entry which is preliminary data.</text>
</comment>
<dbReference type="Proteomes" id="UP000321726">
    <property type="component" value="Unassembled WGS sequence"/>
</dbReference>
<organism evidence="1 2">
    <name type="scientific">Halomonas cupida</name>
    <dbReference type="NCBI Taxonomy" id="44933"/>
    <lineage>
        <taxon>Bacteria</taxon>
        <taxon>Pseudomonadati</taxon>
        <taxon>Pseudomonadota</taxon>
        <taxon>Gammaproteobacteria</taxon>
        <taxon>Oceanospirillales</taxon>
        <taxon>Halomonadaceae</taxon>
        <taxon>Halomonas</taxon>
    </lineage>
</organism>
<evidence type="ECO:0000313" key="1">
    <source>
        <dbReference type="EMBL" id="GEN24268.1"/>
    </source>
</evidence>
<keyword evidence="2" id="KW-1185">Reference proteome</keyword>
<gene>
    <name evidence="1" type="ORF">HCU01_22170</name>
</gene>
<evidence type="ECO:0000313" key="2">
    <source>
        <dbReference type="Proteomes" id="UP000321726"/>
    </source>
</evidence>
<accession>A0ABQ0WG10</accession>
<reference evidence="1 2" key="1">
    <citation type="submission" date="2019-07" db="EMBL/GenBank/DDBJ databases">
        <title>Whole genome shotgun sequence of Halomonas cupida NBRC 102219.</title>
        <authorList>
            <person name="Hosoyama A."/>
            <person name="Uohara A."/>
            <person name="Ohji S."/>
            <person name="Ichikawa N."/>
        </authorList>
    </citation>
    <scope>NUCLEOTIDE SEQUENCE [LARGE SCALE GENOMIC DNA]</scope>
    <source>
        <strain evidence="1 2">NBRC 102219</strain>
    </source>
</reference>
<sequence>MGIASEDIDTDPDQADIKQCGEQLDLVAVTGAGISVKVHRHILKSYTWMSTVCHVAAWWKASIAFQRSFLKAALTVPVGVMKRMIAFRTLSCKLLSFLYNC</sequence>
<protein>
    <recommendedName>
        <fullName evidence="3">BTB domain-containing protein</fullName>
    </recommendedName>
</protein>
<proteinExistence type="predicted"/>
<dbReference type="EMBL" id="BJXU01000085">
    <property type="protein sequence ID" value="GEN24268.1"/>
    <property type="molecule type" value="Genomic_DNA"/>
</dbReference>